<reference evidence="3 5" key="1">
    <citation type="journal article" date="2011" name="Nature">
        <title>The Medicago genome provides insight into the evolution of rhizobial symbioses.</title>
        <authorList>
            <person name="Young N.D."/>
            <person name="Debelle F."/>
            <person name="Oldroyd G.E."/>
            <person name="Geurts R."/>
            <person name="Cannon S.B."/>
            <person name="Udvardi M.K."/>
            <person name="Benedito V.A."/>
            <person name="Mayer K.F."/>
            <person name="Gouzy J."/>
            <person name="Schoof H."/>
            <person name="Van de Peer Y."/>
            <person name="Proost S."/>
            <person name="Cook D.R."/>
            <person name="Meyers B.C."/>
            <person name="Spannagl M."/>
            <person name="Cheung F."/>
            <person name="De Mita S."/>
            <person name="Krishnakumar V."/>
            <person name="Gundlach H."/>
            <person name="Zhou S."/>
            <person name="Mudge J."/>
            <person name="Bharti A.K."/>
            <person name="Murray J.D."/>
            <person name="Naoumkina M.A."/>
            <person name="Rosen B."/>
            <person name="Silverstein K.A."/>
            <person name="Tang H."/>
            <person name="Rombauts S."/>
            <person name="Zhao P.X."/>
            <person name="Zhou P."/>
            <person name="Barbe V."/>
            <person name="Bardou P."/>
            <person name="Bechner M."/>
            <person name="Bellec A."/>
            <person name="Berger A."/>
            <person name="Berges H."/>
            <person name="Bidwell S."/>
            <person name="Bisseling T."/>
            <person name="Choisne N."/>
            <person name="Couloux A."/>
            <person name="Denny R."/>
            <person name="Deshpande S."/>
            <person name="Dai X."/>
            <person name="Doyle J.J."/>
            <person name="Dudez A.M."/>
            <person name="Farmer A.D."/>
            <person name="Fouteau S."/>
            <person name="Franken C."/>
            <person name="Gibelin C."/>
            <person name="Gish J."/>
            <person name="Goldstein S."/>
            <person name="Gonzalez A.J."/>
            <person name="Green P.J."/>
            <person name="Hallab A."/>
            <person name="Hartog M."/>
            <person name="Hua A."/>
            <person name="Humphray S.J."/>
            <person name="Jeong D.H."/>
            <person name="Jing Y."/>
            <person name="Jocker A."/>
            <person name="Kenton S.M."/>
            <person name="Kim D.J."/>
            <person name="Klee K."/>
            <person name="Lai H."/>
            <person name="Lang C."/>
            <person name="Lin S."/>
            <person name="Macmil S.L."/>
            <person name="Magdelenat G."/>
            <person name="Matthews L."/>
            <person name="McCorrison J."/>
            <person name="Monaghan E.L."/>
            <person name="Mun J.H."/>
            <person name="Najar F.Z."/>
            <person name="Nicholson C."/>
            <person name="Noirot C."/>
            <person name="O'Bleness M."/>
            <person name="Paule C.R."/>
            <person name="Poulain J."/>
            <person name="Prion F."/>
            <person name="Qin B."/>
            <person name="Qu C."/>
            <person name="Retzel E.F."/>
            <person name="Riddle C."/>
            <person name="Sallet E."/>
            <person name="Samain S."/>
            <person name="Samson N."/>
            <person name="Sanders I."/>
            <person name="Saurat O."/>
            <person name="Scarpelli C."/>
            <person name="Schiex T."/>
            <person name="Segurens B."/>
            <person name="Severin A.J."/>
            <person name="Sherrier D.J."/>
            <person name="Shi R."/>
            <person name="Sims S."/>
            <person name="Singer S.R."/>
            <person name="Sinharoy S."/>
            <person name="Sterck L."/>
            <person name="Viollet A."/>
            <person name="Wang B.B."/>
            <person name="Wang K."/>
            <person name="Wang M."/>
            <person name="Wang X."/>
            <person name="Warfsmann J."/>
            <person name="Weissenbach J."/>
            <person name="White D.D."/>
            <person name="White J.D."/>
            <person name="Wiley G.B."/>
            <person name="Wincker P."/>
            <person name="Xing Y."/>
            <person name="Yang L."/>
            <person name="Yao Z."/>
            <person name="Ying F."/>
            <person name="Zhai J."/>
            <person name="Zhou L."/>
            <person name="Zuber A."/>
            <person name="Denarie J."/>
            <person name="Dixon R.A."/>
            <person name="May G.D."/>
            <person name="Schwartz D.C."/>
            <person name="Rogers J."/>
            <person name="Quetier F."/>
            <person name="Town C.D."/>
            <person name="Roe B.A."/>
        </authorList>
    </citation>
    <scope>NUCLEOTIDE SEQUENCE [LARGE SCALE GENOMIC DNA]</scope>
    <source>
        <strain evidence="3">A17</strain>
        <strain evidence="4 5">cv. Jemalong A17</strain>
    </source>
</reference>
<dbReference type="HOGENOM" id="CLU_349394_0_0_1"/>
<feature type="domain" description="DUF7745" evidence="2">
    <location>
        <begin position="17"/>
        <end position="178"/>
    </location>
</feature>
<dbReference type="PANTHER" id="PTHR48201:SF12">
    <property type="entry name" value="AMINOTRANSFERASE-LIKE PLANT MOBILE DOMAIN-CONTAINING PROTEIN"/>
    <property type="match status" value="1"/>
</dbReference>
<dbReference type="Pfam" id="PF24924">
    <property type="entry name" value="DUF7745"/>
    <property type="match status" value="1"/>
</dbReference>
<reference evidence="4" key="3">
    <citation type="submission" date="2015-06" db="UniProtKB">
        <authorList>
            <consortium name="EnsemblPlants"/>
        </authorList>
    </citation>
    <scope>IDENTIFICATION</scope>
    <source>
        <strain evidence="4">cv. Jemalong A17</strain>
    </source>
</reference>
<organism evidence="3 5">
    <name type="scientific">Medicago truncatula</name>
    <name type="common">Barrel medic</name>
    <name type="synonym">Medicago tribuloides</name>
    <dbReference type="NCBI Taxonomy" id="3880"/>
    <lineage>
        <taxon>Eukaryota</taxon>
        <taxon>Viridiplantae</taxon>
        <taxon>Streptophyta</taxon>
        <taxon>Embryophyta</taxon>
        <taxon>Tracheophyta</taxon>
        <taxon>Spermatophyta</taxon>
        <taxon>Magnoliopsida</taxon>
        <taxon>eudicotyledons</taxon>
        <taxon>Gunneridae</taxon>
        <taxon>Pentapetalae</taxon>
        <taxon>rosids</taxon>
        <taxon>fabids</taxon>
        <taxon>Fabales</taxon>
        <taxon>Fabaceae</taxon>
        <taxon>Papilionoideae</taxon>
        <taxon>50 kb inversion clade</taxon>
        <taxon>NPAAA clade</taxon>
        <taxon>Hologalegina</taxon>
        <taxon>IRL clade</taxon>
        <taxon>Trifolieae</taxon>
        <taxon>Medicago</taxon>
    </lineage>
</organism>
<dbReference type="PANTHER" id="PTHR48201">
    <property type="entry name" value="PROTEIN, PUTATIVE-RELATED"/>
    <property type="match status" value="1"/>
</dbReference>
<feature type="coiled-coil region" evidence="1">
    <location>
        <begin position="203"/>
        <end position="237"/>
    </location>
</feature>
<dbReference type="Proteomes" id="UP000002051">
    <property type="component" value="Unassembled WGS sequence"/>
</dbReference>
<dbReference type="AlphaFoldDB" id="A0A072TRR3"/>
<sequence>MKKTKSYKFKEVDLVSLKELALKVKNQTGFRLRCGGLLTILRTNVEEKLVHTLVIFYDPSFRCFTFPDFQLVPTLEAYSYLLDSPIAEKTPFTGPWTSITPLVVAKDLYLKTSDVSNHLTTKSHIRGFTSKYLLEQANLETTCQDTLEAILALLIYGLILFLNLDNFVDMNAIEILSNNVARARKVYEPDKIHRTRSYRKKNLVAMEEENAQLRTELASLREELAKANNTMTALLAAQEQSATAIPVATSVIPTASTNARFAMPTGFPYGLPPFFTPSTAAGTSGTVNNGQIPGTNPVFVNTTLPQTTATLDQLRYRGTPLGRSTLLVKAFHGTRKNVLGEIDLPITIDPETFLITFQVMDINAAQLPPSYPYAQYSQHPFFPPFYHQYPLPSGQPQVPVNAVVQQMQQQPPAQQQQHQQARPTFPPIPMLYAELLPTLLLRGHYTTRQGKPPPDPLPPRFRSDLKCDFHQGALGHDVEGCYALKYIVKKLINQGKLTFENNIPHVLDNPLPNHAAVNMIEVYEEAPRLDVRNVTTPLVPLHIKLCQASLFDHDHASCPECFCNPLGYCVVQNDIQSLMNDNYLTVSDVCVIVSVFHDPPVKSMLLKENVEPLVIRLPGPVPYTSAKAIPYKYNATGIFYGAEFVNAITEEATGFGPRPVLNHNKPVEHSNPTVPPNFEFPVYEAEDEEDDDIPYEITRLLKQEGKAIQPHQEEIEIINLGTEKQVRGFLGRLNYISRFISHMTATCGPIFKLLRKNQPIVWNDECQGAFDSIKNYLLEPPILVPPVEGRPLIMYLSMFDESVGCVL</sequence>
<name>A0A072TRR3_MEDTR</name>
<proteinExistence type="predicted"/>
<keyword evidence="5" id="KW-1185">Reference proteome</keyword>
<reference evidence="3 5" key="2">
    <citation type="journal article" date="2014" name="BMC Genomics">
        <title>An improved genome release (version Mt4.0) for the model legume Medicago truncatula.</title>
        <authorList>
            <person name="Tang H."/>
            <person name="Krishnakumar V."/>
            <person name="Bidwell S."/>
            <person name="Rosen B."/>
            <person name="Chan A."/>
            <person name="Zhou S."/>
            <person name="Gentzbittel L."/>
            <person name="Childs K.L."/>
            <person name="Yandell M."/>
            <person name="Gundlach H."/>
            <person name="Mayer K.F."/>
            <person name="Schwartz D.C."/>
            <person name="Town C.D."/>
        </authorList>
    </citation>
    <scope>GENOME REANNOTATION</scope>
    <source>
        <strain evidence="3">A17</strain>
        <strain evidence="4 5">cv. Jemalong A17</strain>
    </source>
</reference>
<feature type="non-terminal residue" evidence="3">
    <location>
        <position position="1"/>
    </location>
</feature>
<evidence type="ECO:0000313" key="5">
    <source>
        <dbReference type="Proteomes" id="UP000002051"/>
    </source>
</evidence>
<dbReference type="InterPro" id="IPR043502">
    <property type="entry name" value="DNA/RNA_pol_sf"/>
</dbReference>
<evidence type="ECO:0000259" key="2">
    <source>
        <dbReference type="Pfam" id="PF24924"/>
    </source>
</evidence>
<dbReference type="InterPro" id="IPR056647">
    <property type="entry name" value="DUF7745"/>
</dbReference>
<evidence type="ECO:0000313" key="3">
    <source>
        <dbReference type="EMBL" id="KEH16250.1"/>
    </source>
</evidence>
<dbReference type="EnsemblPlants" id="KEH16250">
    <property type="protein sequence ID" value="KEH16250"/>
    <property type="gene ID" value="MTR_0260s0010"/>
</dbReference>
<evidence type="ECO:0000256" key="1">
    <source>
        <dbReference type="SAM" id="Coils"/>
    </source>
</evidence>
<dbReference type="EMBL" id="KL402985">
    <property type="protein sequence ID" value="KEH16250.1"/>
    <property type="molecule type" value="Genomic_DNA"/>
</dbReference>
<dbReference type="InterPro" id="IPR043128">
    <property type="entry name" value="Rev_trsase/Diguanyl_cyclase"/>
</dbReference>
<protein>
    <recommendedName>
        <fullName evidence="2">DUF7745 domain-containing protein</fullName>
    </recommendedName>
</protein>
<dbReference type="SUPFAM" id="SSF56672">
    <property type="entry name" value="DNA/RNA polymerases"/>
    <property type="match status" value="1"/>
</dbReference>
<gene>
    <name evidence="3" type="ORF">MTR_0260s0010</name>
</gene>
<dbReference type="Gene3D" id="3.30.70.270">
    <property type="match status" value="1"/>
</dbReference>
<keyword evidence="1" id="KW-0175">Coiled coil</keyword>
<evidence type="ECO:0000313" key="4">
    <source>
        <dbReference type="EnsemblPlants" id="KEH16250"/>
    </source>
</evidence>
<accession>A0A072TRR3</accession>